<dbReference type="GO" id="GO:0005730">
    <property type="term" value="C:nucleolus"/>
    <property type="evidence" value="ECO:0007669"/>
    <property type="project" value="UniProtKB-SubCell"/>
</dbReference>
<name>A0AAN7W8K9_9PEZI</name>
<comment type="similarity">
    <text evidence="1 5">Belongs to the NOP53 family.</text>
</comment>
<gene>
    <name evidence="7" type="ORF">LTR97_007839</name>
</gene>
<evidence type="ECO:0000256" key="1">
    <source>
        <dbReference type="ARBA" id="ARBA00008838"/>
    </source>
</evidence>
<evidence type="ECO:0000256" key="6">
    <source>
        <dbReference type="SAM" id="MobiDB-lite"/>
    </source>
</evidence>
<evidence type="ECO:0000256" key="2">
    <source>
        <dbReference type="ARBA" id="ARBA00018339"/>
    </source>
</evidence>
<dbReference type="GO" id="GO:0006364">
    <property type="term" value="P:rRNA processing"/>
    <property type="evidence" value="ECO:0007669"/>
    <property type="project" value="TreeGrafter"/>
</dbReference>
<feature type="compositionally biased region" description="Low complexity" evidence="6">
    <location>
        <begin position="1"/>
        <end position="11"/>
    </location>
</feature>
<dbReference type="GO" id="GO:0000027">
    <property type="term" value="P:ribosomal large subunit assembly"/>
    <property type="evidence" value="ECO:0007669"/>
    <property type="project" value="UniProtKB-UniRule"/>
</dbReference>
<dbReference type="PANTHER" id="PTHR14211:SF7">
    <property type="entry name" value="RIBOSOME BIOGENESIS PROTEIN NOP53"/>
    <property type="match status" value="1"/>
</dbReference>
<evidence type="ECO:0000256" key="4">
    <source>
        <dbReference type="ARBA" id="ARBA00023242"/>
    </source>
</evidence>
<comment type="function">
    <text evidence="5">May play a role in ribosome biogenesis.</text>
</comment>
<dbReference type="PANTHER" id="PTHR14211">
    <property type="entry name" value="GLIOMA SUPPRESSOR CANDIDATE REGION GENE 2"/>
    <property type="match status" value="1"/>
</dbReference>
<proteinExistence type="inferred from homology"/>
<feature type="compositionally biased region" description="Basic residues" evidence="6">
    <location>
        <begin position="13"/>
        <end position="22"/>
    </location>
</feature>
<evidence type="ECO:0000313" key="7">
    <source>
        <dbReference type="EMBL" id="KAK5696536.1"/>
    </source>
</evidence>
<evidence type="ECO:0000256" key="3">
    <source>
        <dbReference type="ARBA" id="ARBA00022517"/>
    </source>
</evidence>
<dbReference type="Pfam" id="PF07767">
    <property type="entry name" value="Nop53"/>
    <property type="match status" value="1"/>
</dbReference>
<dbReference type="Proteomes" id="UP001310594">
    <property type="component" value="Unassembled WGS sequence"/>
</dbReference>
<reference evidence="7" key="1">
    <citation type="submission" date="2023-08" db="EMBL/GenBank/DDBJ databases">
        <title>Black Yeasts Isolated from many extreme environments.</title>
        <authorList>
            <person name="Coleine C."/>
            <person name="Stajich J.E."/>
            <person name="Selbmann L."/>
        </authorList>
    </citation>
    <scope>NUCLEOTIDE SEQUENCE</scope>
    <source>
        <strain evidence="7">CCFEE 5810</strain>
    </source>
</reference>
<feature type="region of interest" description="Disordered" evidence="6">
    <location>
        <begin position="1"/>
        <end position="32"/>
    </location>
</feature>
<dbReference type="InterPro" id="IPR011687">
    <property type="entry name" value="Nop53/GLTSCR2"/>
</dbReference>
<dbReference type="GO" id="GO:0005654">
    <property type="term" value="C:nucleoplasm"/>
    <property type="evidence" value="ECO:0007669"/>
    <property type="project" value="UniProtKB-SubCell"/>
</dbReference>
<evidence type="ECO:0000313" key="8">
    <source>
        <dbReference type="Proteomes" id="UP001310594"/>
    </source>
</evidence>
<protein>
    <recommendedName>
        <fullName evidence="2 5">Ribosome biogenesis protein NOP53</fullName>
    </recommendedName>
</protein>
<keyword evidence="3 5" id="KW-0690">Ribosome biogenesis</keyword>
<dbReference type="AlphaFoldDB" id="A0AAN7W8K9"/>
<accession>A0AAN7W8K9</accession>
<dbReference type="GO" id="GO:0008097">
    <property type="term" value="F:5S rRNA binding"/>
    <property type="evidence" value="ECO:0007669"/>
    <property type="project" value="TreeGrafter"/>
</dbReference>
<evidence type="ECO:0000256" key="5">
    <source>
        <dbReference type="PIRNR" id="PIRNR017302"/>
    </source>
</evidence>
<feature type="region of interest" description="Disordered" evidence="6">
    <location>
        <begin position="337"/>
        <end position="374"/>
    </location>
</feature>
<comment type="subcellular location">
    <subcellularLocation>
        <location evidence="5">Nucleus</location>
        <location evidence="5">Nucleolus</location>
    </subcellularLocation>
    <subcellularLocation>
        <location evidence="5">Nucleus</location>
        <location evidence="5">Nucleoplasm</location>
    </subcellularLocation>
</comment>
<organism evidence="7 8">
    <name type="scientific">Elasticomyces elasticus</name>
    <dbReference type="NCBI Taxonomy" id="574655"/>
    <lineage>
        <taxon>Eukaryota</taxon>
        <taxon>Fungi</taxon>
        <taxon>Dikarya</taxon>
        <taxon>Ascomycota</taxon>
        <taxon>Pezizomycotina</taxon>
        <taxon>Dothideomycetes</taxon>
        <taxon>Dothideomycetidae</taxon>
        <taxon>Mycosphaerellales</taxon>
        <taxon>Teratosphaeriaceae</taxon>
        <taxon>Elasticomyces</taxon>
    </lineage>
</organism>
<keyword evidence="4 5" id="KW-0539">Nucleus</keyword>
<dbReference type="EMBL" id="JAVRQU010000012">
    <property type="protein sequence ID" value="KAK5696536.1"/>
    <property type="molecule type" value="Genomic_DNA"/>
</dbReference>
<comment type="caution">
    <text evidence="7">The sequence shown here is derived from an EMBL/GenBank/DDBJ whole genome shotgun (WGS) entry which is preliminary data.</text>
</comment>
<sequence length="448" mass="50110">MTTTAAPATHTQPSRKGKKAWRKNVDHTPITSGLDATREEIIKHGSIVAEQTDSSLFAEDLTGDADISSKVGTQHGAQRQLKADEILGIRSAVPGLERNKRKVDETVLAAGKRESKRYKKGEYVSHKDLMRLKTIADGKEGSLTVEDSAAHDPWANVEDVKDPRFTFLEAKKEVRQPKTLGHAPISLAANGKALPNVRKPEAGKSYNPLVDDWAALLEREGLAAVSTERTRLAAEQDAADKEARALAEAAKVEEQDRNDYGTDYESAWESEWEGIASGAEDKGTVHVKKMVARKTPAERNKIKARKIRERVEVMERKQKERDAQVKRIHAIAKEMSGRDKANNASRGQIATTVDDSSADDDEDGGVEGPMQRRRFGRLPIPEAPLEVVLPDELEDSLRRLKPEGSLIADRYRNMLVNGKVEVRSKNWQWKRSKKDRTEKWSYKDWSLK</sequence>
<dbReference type="PIRSF" id="PIRSF017302">
    <property type="entry name" value="Gltscr2"/>
    <property type="match status" value="1"/>
</dbReference>
<feature type="compositionally biased region" description="Acidic residues" evidence="6">
    <location>
        <begin position="356"/>
        <end position="365"/>
    </location>
</feature>